<dbReference type="Pfam" id="PF13309">
    <property type="entry name" value="HTH_22"/>
    <property type="match status" value="1"/>
</dbReference>
<dbReference type="PANTHER" id="PTHR35568:SF1">
    <property type="entry name" value="TRANSCRIPTIONAL REGULATOR DAUR"/>
    <property type="match status" value="1"/>
</dbReference>
<keyword evidence="4" id="KW-1185">Reference proteome</keyword>
<dbReference type="Proteomes" id="UP000032633">
    <property type="component" value="Chromosome"/>
</dbReference>
<gene>
    <name evidence="3" type="ORF">VN24_16600</name>
</gene>
<dbReference type="OrthoDB" id="9796595at2"/>
<proteinExistence type="predicted"/>
<name>A0A0D5NS24_9BACL</name>
<dbReference type="PATRIC" id="fig|1126833.4.peg.3642"/>
<dbReference type="HOGENOM" id="CLU_080179_2_0_9"/>
<keyword evidence="3" id="KW-0238">DNA-binding</keyword>
<accession>A0A0D5NS24</accession>
<dbReference type="Pfam" id="PF08348">
    <property type="entry name" value="PAS_6"/>
    <property type="match status" value="1"/>
</dbReference>
<dbReference type="GO" id="GO:0003677">
    <property type="term" value="F:DNA binding"/>
    <property type="evidence" value="ECO:0007669"/>
    <property type="project" value="UniProtKB-KW"/>
</dbReference>
<evidence type="ECO:0000259" key="1">
    <source>
        <dbReference type="Pfam" id="PF08348"/>
    </source>
</evidence>
<evidence type="ECO:0000313" key="4">
    <source>
        <dbReference type="Proteomes" id="UP000032633"/>
    </source>
</evidence>
<dbReference type="InterPro" id="IPR039445">
    <property type="entry name" value="DauR-like_HTH"/>
</dbReference>
<dbReference type="PANTHER" id="PTHR35568">
    <property type="entry name" value="TRANSCRIPTIONAL REGULATOR DAUR"/>
    <property type="match status" value="1"/>
</dbReference>
<evidence type="ECO:0000313" key="3">
    <source>
        <dbReference type="EMBL" id="AJY77797.1"/>
    </source>
</evidence>
<dbReference type="InterPro" id="IPR039446">
    <property type="entry name" value="DauR-like"/>
</dbReference>
<dbReference type="EMBL" id="CP011058">
    <property type="protein sequence ID" value="AJY77797.1"/>
    <property type="molecule type" value="Genomic_DNA"/>
</dbReference>
<dbReference type="AlphaFoldDB" id="A0A0D5NS24"/>
<dbReference type="InterPro" id="IPR013559">
    <property type="entry name" value="YheO"/>
</dbReference>
<feature type="domain" description="Transcriptional regulator DauR-like HTH" evidence="2">
    <location>
        <begin position="147"/>
        <end position="206"/>
    </location>
</feature>
<feature type="domain" description="YheO-like" evidence="1">
    <location>
        <begin position="8"/>
        <end position="119"/>
    </location>
</feature>
<organism evidence="3 4">
    <name type="scientific">Paenibacillus beijingensis</name>
    <dbReference type="NCBI Taxonomy" id="1126833"/>
    <lineage>
        <taxon>Bacteria</taxon>
        <taxon>Bacillati</taxon>
        <taxon>Bacillota</taxon>
        <taxon>Bacilli</taxon>
        <taxon>Bacillales</taxon>
        <taxon>Paenibacillaceae</taxon>
        <taxon>Paenibacillus</taxon>
    </lineage>
</organism>
<reference evidence="3 4" key="1">
    <citation type="journal article" date="2015" name="J. Biotechnol.">
        <title>Complete genome sequence of Paenibacillus beijingensis 7188(T) (=DSM 24997(T)), a novel rhizobacterium from jujube garden soil.</title>
        <authorList>
            <person name="Kwak Y."/>
            <person name="Shin J.H."/>
        </authorList>
    </citation>
    <scope>NUCLEOTIDE SEQUENCE [LARGE SCALE GENOMIC DNA]</scope>
    <source>
        <strain evidence="3 4">DSM 24997</strain>
    </source>
</reference>
<dbReference type="STRING" id="1126833.VN24_16600"/>
<sequence length="214" mass="24151">MNKSEVELKRYIPIVEAIAQTFGKHCEVILHDLTHPQSSVIYVANGHVTGREVGQPFNHLITQVLLSNKFQNDLVANYKTETIDNKVIKSSTALIRNSIGEVIGALCINFDLTHLEIAKDFFGSFSQLEQDSVKEEVELYGNVLDIVDDLIGKIVDKDRVDDMDRSHKLQLVKFMDEKGVFLIKGAIDKVADLLKVSKVTIYSYLDEIRKNNSD</sequence>
<evidence type="ECO:0000259" key="2">
    <source>
        <dbReference type="Pfam" id="PF13309"/>
    </source>
</evidence>
<dbReference type="KEGG" id="pbj:VN24_16600"/>
<reference evidence="4" key="2">
    <citation type="submission" date="2015-03" db="EMBL/GenBank/DDBJ databases">
        <title>Genome sequence of Paenibacillus beijingensis strain DSM 24997T.</title>
        <authorList>
            <person name="Kwak Y."/>
            <person name="Shin J.-H."/>
        </authorList>
    </citation>
    <scope>NUCLEOTIDE SEQUENCE [LARGE SCALE GENOMIC DNA]</scope>
    <source>
        <strain evidence="4">DSM 24997</strain>
    </source>
</reference>
<protein>
    <submittedName>
        <fullName evidence="3">DNA-binding protein</fullName>
    </submittedName>
</protein>